<keyword evidence="2" id="KW-1185">Reference proteome</keyword>
<dbReference type="Proteomes" id="UP001286313">
    <property type="component" value="Unassembled WGS sequence"/>
</dbReference>
<dbReference type="AlphaFoldDB" id="A0AAE1G5D3"/>
<reference evidence="1" key="1">
    <citation type="submission" date="2023-10" db="EMBL/GenBank/DDBJ databases">
        <title>Genome assemblies of two species of porcelain crab, Petrolisthes cinctipes and Petrolisthes manimaculis (Anomura: Porcellanidae).</title>
        <authorList>
            <person name="Angst P."/>
        </authorList>
    </citation>
    <scope>NUCLEOTIDE SEQUENCE</scope>
    <source>
        <strain evidence="1">PB745_01</strain>
        <tissue evidence="1">Gill</tissue>
    </source>
</reference>
<sequence>MTDHGRQLLFTSQQLLVKCASPAGVVGCEILPGVGVDVKRLHVSLVPQLRAANDSLSCGKLSIGDVF</sequence>
<proteinExistence type="predicted"/>
<name>A0AAE1G5D3_PETCI</name>
<gene>
    <name evidence="1" type="ORF">Pcinc_009353</name>
</gene>
<evidence type="ECO:0000313" key="2">
    <source>
        <dbReference type="Proteomes" id="UP001286313"/>
    </source>
</evidence>
<accession>A0AAE1G5D3</accession>
<protein>
    <submittedName>
        <fullName evidence="1">Uncharacterized protein</fullName>
    </submittedName>
</protein>
<comment type="caution">
    <text evidence="1">The sequence shown here is derived from an EMBL/GenBank/DDBJ whole genome shotgun (WGS) entry which is preliminary data.</text>
</comment>
<dbReference type="EMBL" id="JAWQEG010000693">
    <property type="protein sequence ID" value="KAK3886482.1"/>
    <property type="molecule type" value="Genomic_DNA"/>
</dbReference>
<evidence type="ECO:0000313" key="1">
    <source>
        <dbReference type="EMBL" id="KAK3886482.1"/>
    </source>
</evidence>
<organism evidence="1 2">
    <name type="scientific">Petrolisthes cinctipes</name>
    <name type="common">Flat porcelain crab</name>
    <dbReference type="NCBI Taxonomy" id="88211"/>
    <lineage>
        <taxon>Eukaryota</taxon>
        <taxon>Metazoa</taxon>
        <taxon>Ecdysozoa</taxon>
        <taxon>Arthropoda</taxon>
        <taxon>Crustacea</taxon>
        <taxon>Multicrustacea</taxon>
        <taxon>Malacostraca</taxon>
        <taxon>Eumalacostraca</taxon>
        <taxon>Eucarida</taxon>
        <taxon>Decapoda</taxon>
        <taxon>Pleocyemata</taxon>
        <taxon>Anomura</taxon>
        <taxon>Galatheoidea</taxon>
        <taxon>Porcellanidae</taxon>
        <taxon>Petrolisthes</taxon>
    </lineage>
</organism>